<dbReference type="InterPro" id="IPR002641">
    <property type="entry name" value="PNPLA_dom"/>
</dbReference>
<feature type="active site" description="Proton acceptor" evidence="2">
    <location>
        <position position="269"/>
    </location>
</feature>
<dbReference type="InterPro" id="IPR016035">
    <property type="entry name" value="Acyl_Trfase/lysoPLipase"/>
</dbReference>
<dbReference type="Proteomes" id="UP000639859">
    <property type="component" value="Unassembled WGS sequence"/>
</dbReference>
<dbReference type="Gene3D" id="3.40.1090.10">
    <property type="entry name" value="Cytosolic phospholipase A2 catalytic domain"/>
    <property type="match status" value="1"/>
</dbReference>
<name>A0ABS0T1J3_9CAUL</name>
<feature type="domain" description="PNPLA" evidence="4">
    <location>
        <begin position="91"/>
        <end position="282"/>
    </location>
</feature>
<keyword evidence="2" id="KW-0442">Lipid degradation</keyword>
<dbReference type="SUPFAM" id="SSF52151">
    <property type="entry name" value="FabD/lysophospholipase-like"/>
    <property type="match status" value="1"/>
</dbReference>
<protein>
    <submittedName>
        <fullName evidence="5">Patatin-like phospholipase family protein</fullName>
    </submittedName>
</protein>
<evidence type="ECO:0000256" key="2">
    <source>
        <dbReference type="PROSITE-ProRule" id="PRU01161"/>
    </source>
</evidence>
<keyword evidence="2" id="KW-0378">Hydrolase</keyword>
<feature type="region of interest" description="Disordered" evidence="3">
    <location>
        <begin position="401"/>
        <end position="426"/>
    </location>
</feature>
<feature type="short sequence motif" description="DGA/G" evidence="2">
    <location>
        <begin position="269"/>
        <end position="271"/>
    </location>
</feature>
<feature type="short sequence motif" description="GXSXG" evidence="2">
    <location>
        <begin position="124"/>
        <end position="128"/>
    </location>
</feature>
<gene>
    <name evidence="5" type="ORF">I4Q42_13800</name>
</gene>
<reference evidence="5 6" key="1">
    <citation type="submission" date="2020-11" db="EMBL/GenBank/DDBJ databases">
        <title>genome sequence of strain KACC 18849.</title>
        <authorList>
            <person name="Gao J."/>
            <person name="Zhang X."/>
        </authorList>
    </citation>
    <scope>NUCLEOTIDE SEQUENCE [LARGE SCALE GENOMIC DNA]</scope>
    <source>
        <strain evidence="5 6">KACC 18849</strain>
    </source>
</reference>
<evidence type="ECO:0000256" key="1">
    <source>
        <dbReference type="ARBA" id="ARBA00023098"/>
    </source>
</evidence>
<dbReference type="EMBL" id="JADWOX010000009">
    <property type="protein sequence ID" value="MBI1684742.1"/>
    <property type="molecule type" value="Genomic_DNA"/>
</dbReference>
<accession>A0ABS0T1J3</accession>
<dbReference type="RefSeq" id="WP_198576663.1">
    <property type="nucleotide sequence ID" value="NZ_JADWOX010000009.1"/>
</dbReference>
<dbReference type="PROSITE" id="PS51635">
    <property type="entry name" value="PNPLA"/>
    <property type="match status" value="1"/>
</dbReference>
<keyword evidence="1 2" id="KW-0443">Lipid metabolism</keyword>
<evidence type="ECO:0000256" key="3">
    <source>
        <dbReference type="SAM" id="MobiDB-lite"/>
    </source>
</evidence>
<keyword evidence="6" id="KW-1185">Reference proteome</keyword>
<organism evidence="5 6">
    <name type="scientific">Caulobacter hibisci</name>
    <dbReference type="NCBI Taxonomy" id="2035993"/>
    <lineage>
        <taxon>Bacteria</taxon>
        <taxon>Pseudomonadati</taxon>
        <taxon>Pseudomonadota</taxon>
        <taxon>Alphaproteobacteria</taxon>
        <taxon>Caulobacterales</taxon>
        <taxon>Caulobacteraceae</taxon>
        <taxon>Caulobacter</taxon>
    </lineage>
</organism>
<evidence type="ECO:0000313" key="6">
    <source>
        <dbReference type="Proteomes" id="UP000639859"/>
    </source>
</evidence>
<dbReference type="Pfam" id="PF01734">
    <property type="entry name" value="Patatin"/>
    <property type="match status" value="1"/>
</dbReference>
<evidence type="ECO:0000259" key="4">
    <source>
        <dbReference type="PROSITE" id="PS51635"/>
    </source>
</evidence>
<feature type="region of interest" description="Disordered" evidence="3">
    <location>
        <begin position="1"/>
        <end position="22"/>
    </location>
</feature>
<comment type="caution">
    <text evidence="5">The sequence shown here is derived from an EMBL/GenBank/DDBJ whole genome shotgun (WGS) entry which is preliminary data.</text>
</comment>
<sequence>MARDERNIEQSPERPAGESRISIQGLFRDWRGPDPLRGKRLAAPPANAYAEVVGFPGVRLSIEQAEDALKTAADRLAPIRSLIGLDEFNILALSGGAAGGAYGAGVLTGLTKAGRRPDFAIVTGVSTGALIAPMAFLGPAWDDRLTEGYLGGHASELLSFRRLAPALGPSIFKGESLDALVEPFVDEAMIAAVAAEHAKGRRLLIATTNLDNQKASIWDLGAIATRGGPEAVKLFRDVLVASATVPGLFPPKMIEVEAGGQRHQEMHVDGGVAAPLFLMPDALLHWRNLGQRLRRGRVYVIVNTVLDPSPRSTLPGVASIMGRSFETMLRFSYRQALSLAEGFCTRHNLPLSVASIPGDFDGLNMLRFETPVMRKIYDAAETLAMEDKVWTSPALEPTGWRGLFRRPGARPKPEPGATSLDPGADG</sequence>
<proteinExistence type="predicted"/>
<comment type="caution">
    <text evidence="2">Lacks conserved residue(s) required for the propagation of feature annotation.</text>
</comment>
<feature type="compositionally biased region" description="Basic and acidic residues" evidence="3">
    <location>
        <begin position="1"/>
        <end position="17"/>
    </location>
</feature>
<feature type="active site" description="Nucleophile" evidence="2">
    <location>
        <position position="126"/>
    </location>
</feature>
<evidence type="ECO:0000313" key="5">
    <source>
        <dbReference type="EMBL" id="MBI1684742.1"/>
    </source>
</evidence>